<dbReference type="Pfam" id="PF13460">
    <property type="entry name" value="NAD_binding_10"/>
    <property type="match status" value="1"/>
</dbReference>
<dbReference type="InterPro" id="IPR036291">
    <property type="entry name" value="NAD(P)-bd_dom_sf"/>
</dbReference>
<dbReference type="InterPro" id="IPR051606">
    <property type="entry name" value="Polyketide_Oxido-like"/>
</dbReference>
<sequence>MKIALIGATGFVGSKLLAEALSRGHEVTAISRDSAKITAQGAGLIPAAVDVYDSKALTTVLENQDAVISAFNSGWQNPNLYADFKRGYASILEAAKKAHVKRILVVGGAASLILPSGKRVYDVNIPEDFKAAVQGPLELLEELRHETELNWSFISPAPNLTEGDKTGRFRIGRDNPVTDEKGESKISVGDLAVAILDEIEKPQFIRQRFTAGY</sequence>
<dbReference type="GO" id="GO:0016646">
    <property type="term" value="F:oxidoreductase activity, acting on the CH-NH group of donors, NAD or NADP as acceptor"/>
    <property type="evidence" value="ECO:0007669"/>
    <property type="project" value="TreeGrafter"/>
</dbReference>
<dbReference type="AlphaFoldDB" id="A0A154BQB7"/>
<dbReference type="PANTHER" id="PTHR43355">
    <property type="entry name" value="FLAVIN REDUCTASE (NADPH)"/>
    <property type="match status" value="1"/>
</dbReference>
<organism evidence="2 3">
    <name type="scientific">Anaerosporomusa subterranea</name>
    <dbReference type="NCBI Taxonomy" id="1794912"/>
    <lineage>
        <taxon>Bacteria</taxon>
        <taxon>Bacillati</taxon>
        <taxon>Bacillota</taxon>
        <taxon>Negativicutes</taxon>
        <taxon>Acetonemataceae</taxon>
        <taxon>Anaerosporomusa</taxon>
    </lineage>
</organism>
<comment type="caution">
    <text evidence="2">The sequence shown here is derived from an EMBL/GenBank/DDBJ whole genome shotgun (WGS) entry which is preliminary data.</text>
</comment>
<dbReference type="Proteomes" id="UP000076268">
    <property type="component" value="Unassembled WGS sequence"/>
</dbReference>
<dbReference type="EMBL" id="LSGP01000017">
    <property type="protein sequence ID" value="KYZ76111.1"/>
    <property type="molecule type" value="Genomic_DNA"/>
</dbReference>
<dbReference type="STRING" id="1794912.AXX12_06615"/>
<dbReference type="Gene3D" id="3.40.50.720">
    <property type="entry name" value="NAD(P)-binding Rossmann-like Domain"/>
    <property type="match status" value="1"/>
</dbReference>
<feature type="domain" description="NAD(P)-binding" evidence="1">
    <location>
        <begin position="7"/>
        <end position="198"/>
    </location>
</feature>
<gene>
    <name evidence="2" type="ORF">AXX12_06615</name>
</gene>
<protein>
    <recommendedName>
        <fullName evidence="1">NAD(P)-binding domain-containing protein</fullName>
    </recommendedName>
</protein>
<dbReference type="PANTHER" id="PTHR43355:SF2">
    <property type="entry name" value="FLAVIN REDUCTASE (NADPH)"/>
    <property type="match status" value="1"/>
</dbReference>
<reference evidence="2 3" key="1">
    <citation type="submission" date="2016-02" db="EMBL/GenBank/DDBJ databases">
        <title>Anaerosporomusa subterraneum gen. nov., sp. nov., a spore-forming obligate anaerobe isolated from saprolite.</title>
        <authorList>
            <person name="Choi J.K."/>
            <person name="Shah M."/>
            <person name="Yee N."/>
        </authorList>
    </citation>
    <scope>NUCLEOTIDE SEQUENCE [LARGE SCALE GENOMIC DNA]</scope>
    <source>
        <strain evidence="2 3">RU4</strain>
    </source>
</reference>
<accession>A0A154BQB7</accession>
<keyword evidence="3" id="KW-1185">Reference proteome</keyword>
<dbReference type="InterPro" id="IPR016040">
    <property type="entry name" value="NAD(P)-bd_dom"/>
</dbReference>
<dbReference type="RefSeq" id="WP_197470680.1">
    <property type="nucleotide sequence ID" value="NZ_LSGP01000017.1"/>
</dbReference>
<evidence type="ECO:0000259" key="1">
    <source>
        <dbReference type="Pfam" id="PF13460"/>
    </source>
</evidence>
<name>A0A154BQB7_ANASB</name>
<proteinExistence type="predicted"/>
<dbReference type="SUPFAM" id="SSF51735">
    <property type="entry name" value="NAD(P)-binding Rossmann-fold domains"/>
    <property type="match status" value="1"/>
</dbReference>
<evidence type="ECO:0000313" key="2">
    <source>
        <dbReference type="EMBL" id="KYZ76111.1"/>
    </source>
</evidence>
<evidence type="ECO:0000313" key="3">
    <source>
        <dbReference type="Proteomes" id="UP000076268"/>
    </source>
</evidence>